<name>A0A1I1IIA1_9ACTN</name>
<organism evidence="1 2">
    <name type="scientific">Streptomyces aidingensis</name>
    <dbReference type="NCBI Taxonomy" id="910347"/>
    <lineage>
        <taxon>Bacteria</taxon>
        <taxon>Bacillati</taxon>
        <taxon>Actinomycetota</taxon>
        <taxon>Actinomycetes</taxon>
        <taxon>Kitasatosporales</taxon>
        <taxon>Streptomycetaceae</taxon>
        <taxon>Streptomyces</taxon>
    </lineage>
</organism>
<gene>
    <name evidence="1" type="ORF">SAMN05421773_10369</name>
</gene>
<protein>
    <submittedName>
        <fullName evidence="1">Uncharacterized protein</fullName>
    </submittedName>
</protein>
<proteinExistence type="predicted"/>
<dbReference type="AlphaFoldDB" id="A0A1I1IIA1"/>
<evidence type="ECO:0000313" key="2">
    <source>
        <dbReference type="Proteomes" id="UP000199207"/>
    </source>
</evidence>
<evidence type="ECO:0000313" key="1">
    <source>
        <dbReference type="EMBL" id="SFC35977.1"/>
    </source>
</evidence>
<dbReference type="EMBL" id="FOLM01000003">
    <property type="protein sequence ID" value="SFC35977.1"/>
    <property type="molecule type" value="Genomic_DNA"/>
</dbReference>
<dbReference type="STRING" id="910347.SAMN05421773_10369"/>
<reference evidence="1" key="1">
    <citation type="submission" date="2016-10" db="EMBL/GenBank/DDBJ databases">
        <authorList>
            <person name="de Groot N.N."/>
        </authorList>
    </citation>
    <scope>NUCLEOTIDE SEQUENCE [LARGE SCALE GENOMIC DNA]</scope>
    <source>
        <strain evidence="1">CGMCC 4.5739</strain>
    </source>
</reference>
<sequence>MGRRPLPFSLGGRGTDLALRQTYFTPAAGRALYGTPERPCRWHRITDLGHGPVTLDGIELLSTATVRQPASALAILHLTVRGPRLLDTLRALGGRYGAPPSPLHGPLAPERLLRDIAGTRPQARPFALARPYTLAFLTPRTEHTPALRDPADGPLPEAADMWLWQLASRSNSSDYPLPPEELPRIRERALRISADWSALILRHGAAFLGHRADGEKTTSSASRRST</sequence>
<dbReference type="Proteomes" id="UP000199207">
    <property type="component" value="Unassembled WGS sequence"/>
</dbReference>
<dbReference type="RefSeq" id="WP_245833899.1">
    <property type="nucleotide sequence ID" value="NZ_FOLM01000003.1"/>
</dbReference>
<accession>A0A1I1IIA1</accession>
<keyword evidence="2" id="KW-1185">Reference proteome</keyword>